<evidence type="ECO:0000256" key="4">
    <source>
        <dbReference type="ARBA" id="ARBA00022806"/>
    </source>
</evidence>
<evidence type="ECO:0000256" key="9">
    <source>
        <dbReference type="ARBA" id="ARBA00034808"/>
    </source>
</evidence>
<keyword evidence="2" id="KW-0547">Nucleotide-binding</keyword>
<dbReference type="SMART" id="SM00487">
    <property type="entry name" value="DEXDc"/>
    <property type="match status" value="1"/>
</dbReference>
<dbReference type="Gene3D" id="3.40.50.300">
    <property type="entry name" value="P-loop containing nucleotide triphosphate hydrolases"/>
    <property type="match status" value="2"/>
</dbReference>
<dbReference type="Pfam" id="PF23445">
    <property type="entry name" value="WHD_SNRNP200"/>
    <property type="match status" value="1"/>
</dbReference>
<reference evidence="14" key="2">
    <citation type="journal article" date="2023" name="Science">
        <title>Genomic signatures of disease resistance in endangered staghorn corals.</title>
        <authorList>
            <person name="Vollmer S.V."/>
            <person name="Selwyn J.D."/>
            <person name="Despard B.A."/>
            <person name="Roesel C.L."/>
        </authorList>
    </citation>
    <scope>NUCLEOTIDE SEQUENCE</scope>
    <source>
        <strain evidence="14">K2</strain>
    </source>
</reference>
<keyword evidence="7" id="KW-0469">Meiosis</keyword>
<evidence type="ECO:0000256" key="2">
    <source>
        <dbReference type="ARBA" id="ARBA00022741"/>
    </source>
</evidence>
<evidence type="ECO:0000256" key="1">
    <source>
        <dbReference type="ARBA" id="ARBA00010140"/>
    </source>
</evidence>
<dbReference type="Pfam" id="PF00270">
    <property type="entry name" value="DEAD"/>
    <property type="match status" value="1"/>
</dbReference>
<feature type="region of interest" description="Disordered" evidence="11">
    <location>
        <begin position="1235"/>
        <end position="1260"/>
    </location>
</feature>
<evidence type="ECO:0000259" key="12">
    <source>
        <dbReference type="PROSITE" id="PS51192"/>
    </source>
</evidence>
<comment type="catalytic activity">
    <reaction evidence="10">
        <text>ATP + H2O = ADP + phosphate + H(+)</text>
        <dbReference type="Rhea" id="RHEA:13065"/>
        <dbReference type="ChEBI" id="CHEBI:15377"/>
        <dbReference type="ChEBI" id="CHEBI:15378"/>
        <dbReference type="ChEBI" id="CHEBI:30616"/>
        <dbReference type="ChEBI" id="CHEBI:43474"/>
        <dbReference type="ChEBI" id="CHEBI:456216"/>
        <dbReference type="EC" id="5.6.2.4"/>
    </reaction>
</comment>
<reference evidence="14" key="1">
    <citation type="journal article" date="2023" name="G3 (Bethesda)">
        <title>Whole genome assembly and annotation of the endangered Caribbean coral Acropora cervicornis.</title>
        <authorList>
            <person name="Selwyn J.D."/>
            <person name="Vollmer S.V."/>
        </authorList>
    </citation>
    <scope>NUCLEOTIDE SEQUENCE</scope>
    <source>
        <strain evidence="14">K2</strain>
    </source>
</reference>
<dbReference type="Gene3D" id="1.10.10.10">
    <property type="entry name" value="Winged helix-like DNA-binding domain superfamily/Winged helix DNA-binding domain"/>
    <property type="match status" value="1"/>
</dbReference>
<dbReference type="Gene3D" id="1.10.3380.10">
    <property type="entry name" value="Sec63 N-terminal domain-like domain"/>
    <property type="match status" value="1"/>
</dbReference>
<protein>
    <recommendedName>
        <fullName evidence="9">DNA 3'-5' helicase</fullName>
        <ecNumber evidence="9">5.6.2.4</ecNumber>
    </recommendedName>
</protein>
<evidence type="ECO:0000256" key="10">
    <source>
        <dbReference type="ARBA" id="ARBA00048988"/>
    </source>
</evidence>
<proteinExistence type="inferred from homology"/>
<dbReference type="InterPro" id="IPR052247">
    <property type="entry name" value="Meiotic_Crossover_Helicase"/>
</dbReference>
<keyword evidence="5" id="KW-0067">ATP-binding</keyword>
<feature type="domain" description="Helicase C-terminal" evidence="13">
    <location>
        <begin position="363"/>
        <end position="541"/>
    </location>
</feature>
<dbReference type="GO" id="GO:0051321">
    <property type="term" value="P:meiotic cell cycle"/>
    <property type="evidence" value="ECO:0007669"/>
    <property type="project" value="UniProtKB-KW"/>
</dbReference>
<evidence type="ECO:0000259" key="13">
    <source>
        <dbReference type="PROSITE" id="PS51194"/>
    </source>
</evidence>
<dbReference type="FunFam" id="1.10.10.10:FF:000012">
    <property type="entry name" value="U5 small nuclear ribonucleoprotein helicase"/>
    <property type="match status" value="1"/>
</dbReference>
<gene>
    <name evidence="14" type="ORF">P5673_003737</name>
</gene>
<evidence type="ECO:0000256" key="6">
    <source>
        <dbReference type="ARBA" id="ARBA00023235"/>
    </source>
</evidence>
<dbReference type="SMART" id="SM00973">
    <property type="entry name" value="Sec63"/>
    <property type="match status" value="1"/>
</dbReference>
<dbReference type="GO" id="GO:0016787">
    <property type="term" value="F:hydrolase activity"/>
    <property type="evidence" value="ECO:0007669"/>
    <property type="project" value="UniProtKB-KW"/>
</dbReference>
<evidence type="ECO:0000256" key="7">
    <source>
        <dbReference type="ARBA" id="ARBA00023254"/>
    </source>
</evidence>
<organism evidence="14 15">
    <name type="scientific">Acropora cervicornis</name>
    <name type="common">Staghorn coral</name>
    <dbReference type="NCBI Taxonomy" id="6130"/>
    <lineage>
        <taxon>Eukaryota</taxon>
        <taxon>Metazoa</taxon>
        <taxon>Cnidaria</taxon>
        <taxon>Anthozoa</taxon>
        <taxon>Hexacorallia</taxon>
        <taxon>Scleractinia</taxon>
        <taxon>Astrocoeniina</taxon>
        <taxon>Acroporidae</taxon>
        <taxon>Acropora</taxon>
    </lineage>
</organism>
<keyword evidence="3" id="KW-0378">Hydrolase</keyword>
<evidence type="ECO:0000313" key="14">
    <source>
        <dbReference type="EMBL" id="KAK2571173.1"/>
    </source>
</evidence>
<dbReference type="EC" id="5.6.2.4" evidence="9"/>
<dbReference type="GO" id="GO:0005524">
    <property type="term" value="F:ATP binding"/>
    <property type="evidence" value="ECO:0007669"/>
    <property type="project" value="UniProtKB-KW"/>
</dbReference>
<dbReference type="PANTHER" id="PTHR47835:SF3">
    <property type="entry name" value="HELICASE FOR MEIOSIS 1"/>
    <property type="match status" value="1"/>
</dbReference>
<keyword evidence="6" id="KW-0413">Isomerase</keyword>
<evidence type="ECO:0000256" key="11">
    <source>
        <dbReference type="SAM" id="MobiDB-lite"/>
    </source>
</evidence>
<dbReference type="InterPro" id="IPR001650">
    <property type="entry name" value="Helicase_C-like"/>
</dbReference>
<accession>A0AAD9VE32</accession>
<keyword evidence="15" id="KW-1185">Reference proteome</keyword>
<dbReference type="SUPFAM" id="SSF158702">
    <property type="entry name" value="Sec63 N-terminal domain-like"/>
    <property type="match status" value="1"/>
</dbReference>
<comment type="catalytic activity">
    <reaction evidence="8">
        <text>Couples ATP hydrolysis with the unwinding of duplex DNA by translocating in the 3'-5' direction.</text>
        <dbReference type="EC" id="5.6.2.4"/>
    </reaction>
</comment>
<dbReference type="EMBL" id="JARQWQ010000006">
    <property type="protein sequence ID" value="KAK2571173.1"/>
    <property type="molecule type" value="Genomic_DNA"/>
</dbReference>
<evidence type="ECO:0000256" key="5">
    <source>
        <dbReference type="ARBA" id="ARBA00022840"/>
    </source>
</evidence>
<dbReference type="FunFam" id="3.40.50.300:FF:000950">
    <property type="entry name" value="probable ATP-dependent DNA helicase HFM1"/>
    <property type="match status" value="1"/>
</dbReference>
<sequence>MGSGESTKRLTVQRSDEGEIGGIVTVSERVVRRLRGLEDLPLKHDDGISQENRDVLHTKDQNVEEIENKWRKNLEDQDAKSKMKEAKLLEEINSLKEEIAGREGITIEKFNQAFKETKEKFRPPFKASSQSCAMPPASPPILNEKYQALPYRVVFSKFPYFNIVQSKVFDEVIYTDRPMVLCAPTGSGKTVVFELAIIRQLMNSGGEPSQAKVVYMAPMKALCSERFQDWKTKFERFGLKCKEVTGDSELDDYYELQNTGVIMTTPEKWDSMTRKWRDNRSLVQSVKLFLIDEVHLLNDDARGATVEAVISRMKTVQSTTTRHGTDRSTRAGMRLLAISATIPNVEDIAAWLGGIDSPALHYSMDDSYRPVKLRKIVLGFTKSSNFSDFGFDLSLNYKLSVLFNTEECSASSTNASEGRKIYHKLTTQAKVRWLQRTANSLHDSKLRVATSTLAVGVNLPAHLVIIKSTAHYVMGVFQEYSETQILQMIGRAGRPQEKYTGLLEGTQNLESSLHHHLIEHLNAEIVLNTITDVSIALEWLKSTFLYIRILKNPIYYGIPEGLEKGSLEQKLQDLCLKSLNTLDKSGLIKMDDGFDLKPTGKKFVELVSKSKEFSDVKLRVSEKRALNVVNKDKNKQTIRFPIKGKIKTTDQKVNCLIQATLGSLIITEFSLNQDITKIFRSGQRITRCLTELQMLQTDFAALQNSIILAKCMKARLWENSKFLSRQLEKIGPSLSNMMVKAGLTTFKKIEETNPREIEMIVNRHPPFGNQIREAASNLPKFEVSAHQPLRVTKWYCKTDEISTHALGVKCNLVLDTCFMKEGYWSKKVDVQRAKVQSSELSINLISQDYVGLDVTITFTPQYNGNQFYPTASNQLIFPFKECQYGLSLKSTFNATFLFIKKSCTIHGTKNYPCSVAIKSEPSVITPQSKRKATANTSAETKTATPLKARVPCNHRCLNKEIYPLNQSEYIFGNETTALTSQDKRIKDPPSHKNAEVADQSENHINFFLKNLHQRTRAIPDTPAAKRLKKMSGPETGQHKDFVDLTLSERFGYNRKNASFYQGDTKFYNSSSRKSCDEIDWQRKRLQEQQSLVVDLTDDNDLFEDEMPCFSIDEMWKENNISLASSDENDLLASPEDQSLLKSCFFKTAVPKKHKKDPLVAKQAPSKSMQFIKEVQTRKGNPSFSPVRGSQAKDNLNRVSPSLCISPNTVDLDPLEIPVFGSSLSSTQQMKDFERIANAPPPPSRGVDDFETEERRGHGEQWKSRINDAPIPFIDKQSHENHNWDSLTDQFLDEFATEDWSILPVHSSPRTVLKHSSPEYQRAASAGLNNSDEQCDKRANLRDNSMSAAHDDFSPERATCSPIPSSFFSSASLKSELENEEQDAFAGIFNTLF</sequence>
<dbReference type="InterPro" id="IPR036388">
    <property type="entry name" value="WH-like_DNA-bd_sf"/>
</dbReference>
<evidence type="ECO:0000313" key="15">
    <source>
        <dbReference type="Proteomes" id="UP001249851"/>
    </source>
</evidence>
<feature type="region of interest" description="Disordered" evidence="11">
    <location>
        <begin position="1313"/>
        <end position="1333"/>
    </location>
</feature>
<dbReference type="GO" id="GO:0043138">
    <property type="term" value="F:3'-5' DNA helicase activity"/>
    <property type="evidence" value="ECO:0007669"/>
    <property type="project" value="UniProtKB-EC"/>
</dbReference>
<dbReference type="PROSITE" id="PS51194">
    <property type="entry name" value="HELICASE_CTER"/>
    <property type="match status" value="1"/>
</dbReference>
<dbReference type="CDD" id="cd18023">
    <property type="entry name" value="DEXHc_HFM1"/>
    <property type="match status" value="1"/>
</dbReference>
<dbReference type="InterPro" id="IPR057842">
    <property type="entry name" value="WH_MER3"/>
</dbReference>
<comment type="similarity">
    <text evidence="1">Belongs to the helicase family. SKI2 subfamily.</text>
</comment>
<comment type="caution">
    <text evidence="14">The sequence shown here is derived from an EMBL/GenBank/DDBJ whole genome shotgun (WGS) entry which is preliminary data.</text>
</comment>
<dbReference type="SUPFAM" id="SSF52540">
    <property type="entry name" value="P-loop containing nucleoside triphosphate hydrolases"/>
    <property type="match status" value="2"/>
</dbReference>
<dbReference type="InterPro" id="IPR004179">
    <property type="entry name" value="Sec63-dom"/>
</dbReference>
<keyword evidence="4 14" id="KW-0347">Helicase</keyword>
<dbReference type="PANTHER" id="PTHR47835">
    <property type="entry name" value="HFM1, ATP DEPENDENT DNA HELICASE HOMOLOG"/>
    <property type="match status" value="1"/>
</dbReference>
<dbReference type="InterPro" id="IPR027417">
    <property type="entry name" value="P-loop_NTPase"/>
</dbReference>
<feature type="domain" description="Helicase ATP-binding" evidence="12">
    <location>
        <begin position="170"/>
        <end position="360"/>
    </location>
</feature>
<dbReference type="Pfam" id="PF02889">
    <property type="entry name" value="Sec63"/>
    <property type="match status" value="1"/>
</dbReference>
<dbReference type="PROSITE" id="PS51192">
    <property type="entry name" value="HELICASE_ATP_BIND_1"/>
    <property type="match status" value="1"/>
</dbReference>
<dbReference type="InterPro" id="IPR014001">
    <property type="entry name" value="Helicase_ATP-bd"/>
</dbReference>
<evidence type="ECO:0000256" key="8">
    <source>
        <dbReference type="ARBA" id="ARBA00034617"/>
    </source>
</evidence>
<dbReference type="SMART" id="SM00490">
    <property type="entry name" value="HELICc"/>
    <property type="match status" value="1"/>
</dbReference>
<dbReference type="GO" id="GO:0003676">
    <property type="term" value="F:nucleic acid binding"/>
    <property type="evidence" value="ECO:0007669"/>
    <property type="project" value="InterPro"/>
</dbReference>
<evidence type="ECO:0000256" key="3">
    <source>
        <dbReference type="ARBA" id="ARBA00022801"/>
    </source>
</evidence>
<dbReference type="Proteomes" id="UP001249851">
    <property type="component" value="Unassembled WGS sequence"/>
</dbReference>
<dbReference type="InterPro" id="IPR011545">
    <property type="entry name" value="DEAD/DEAH_box_helicase_dom"/>
</dbReference>
<name>A0AAD9VE32_ACRCE</name>